<name>A0A1F7URC3_9BACT</name>
<evidence type="ECO:0000313" key="2">
    <source>
        <dbReference type="EMBL" id="OGL80227.1"/>
    </source>
</evidence>
<organism evidence="2 3">
    <name type="scientific">Candidatus Uhrbacteria bacterium RIFCSPLOWO2_01_FULL_47_25</name>
    <dbReference type="NCBI Taxonomy" id="1802402"/>
    <lineage>
        <taxon>Bacteria</taxon>
        <taxon>Candidatus Uhriibacteriota</taxon>
    </lineage>
</organism>
<gene>
    <name evidence="2" type="ORF">A2936_02570</name>
</gene>
<dbReference type="Proteomes" id="UP000176846">
    <property type="component" value="Unassembled WGS sequence"/>
</dbReference>
<reference evidence="2 3" key="1">
    <citation type="journal article" date="2016" name="Nat. Commun.">
        <title>Thousands of microbial genomes shed light on interconnected biogeochemical processes in an aquifer system.</title>
        <authorList>
            <person name="Anantharaman K."/>
            <person name="Brown C.T."/>
            <person name="Hug L.A."/>
            <person name="Sharon I."/>
            <person name="Castelle C.J."/>
            <person name="Probst A.J."/>
            <person name="Thomas B.C."/>
            <person name="Singh A."/>
            <person name="Wilkins M.J."/>
            <person name="Karaoz U."/>
            <person name="Brodie E.L."/>
            <person name="Williams K.H."/>
            <person name="Hubbard S.S."/>
            <person name="Banfield J.F."/>
        </authorList>
    </citation>
    <scope>NUCLEOTIDE SEQUENCE [LARGE SCALE GENOMIC DNA]</scope>
</reference>
<evidence type="ECO:0000313" key="3">
    <source>
        <dbReference type="Proteomes" id="UP000176846"/>
    </source>
</evidence>
<dbReference type="AlphaFoldDB" id="A0A1F7URC3"/>
<feature type="region of interest" description="Disordered" evidence="1">
    <location>
        <begin position="60"/>
        <end position="89"/>
    </location>
</feature>
<sequence length="115" mass="12971">MSVGKLPEGEMPSGERLPEWVNQIRGIFEKIKGNKKIFRKLTKYARDDLEIIEKSREKGSITELPTHQSTQGGRCGVSCPPRADAPPPISVEAIRPRRVKPWSFTILGRYSRLVA</sequence>
<accession>A0A1F7URC3</accession>
<protein>
    <submittedName>
        <fullName evidence="2">Uncharacterized protein</fullName>
    </submittedName>
</protein>
<comment type="caution">
    <text evidence="2">The sequence shown here is derived from an EMBL/GenBank/DDBJ whole genome shotgun (WGS) entry which is preliminary data.</text>
</comment>
<evidence type="ECO:0000256" key="1">
    <source>
        <dbReference type="SAM" id="MobiDB-lite"/>
    </source>
</evidence>
<dbReference type="EMBL" id="MGEK01000039">
    <property type="protein sequence ID" value="OGL80227.1"/>
    <property type="molecule type" value="Genomic_DNA"/>
</dbReference>
<proteinExistence type="predicted"/>
<feature type="compositionally biased region" description="Polar residues" evidence="1">
    <location>
        <begin position="63"/>
        <end position="72"/>
    </location>
</feature>